<dbReference type="AlphaFoldDB" id="A0A8S3YT05"/>
<evidence type="ECO:0000313" key="4">
    <source>
        <dbReference type="EMBL" id="CAG5117426.1"/>
    </source>
</evidence>
<dbReference type="GO" id="GO:0070628">
    <property type="term" value="F:proteasome binding"/>
    <property type="evidence" value="ECO:0007669"/>
    <property type="project" value="TreeGrafter"/>
</dbReference>
<evidence type="ECO:0000256" key="1">
    <source>
        <dbReference type="ARBA" id="ARBA00005261"/>
    </source>
</evidence>
<dbReference type="Proteomes" id="UP000678393">
    <property type="component" value="Unassembled WGS sequence"/>
</dbReference>
<sequence length="272" mass="30768">MATFFGEVLPVTSRAVDEDEEEDDVTAVPTIDPVVRWTENFSVEVEKLQDRKIPCTVFILALSVEANAFSDIYLKPFGYEPVGEILPNPKEDVTSSQSSTTDKTCSINRCRSNPAVYLCQCKVDILPEHSYAWVKLLIDRFDLLSADIIILTSSGMSGYCSDLPFSDLETPFLRCLKSESFTGFPKCKILEQPNMVTGVPAQLMTFCQVYGYRAVTYVCFKEKRYMDIADIKAFIPLLQTKAVKDITEVNKNAEQMLREAVKLHSLHDMMYM</sequence>
<dbReference type="GO" id="GO:0080129">
    <property type="term" value="P:proteasome core complex assembly"/>
    <property type="evidence" value="ECO:0007669"/>
    <property type="project" value="TreeGrafter"/>
</dbReference>
<dbReference type="OrthoDB" id="17536at2759"/>
<comment type="similarity">
    <text evidence="1">Belongs to the PSMG1 family.</text>
</comment>
<protein>
    <recommendedName>
        <fullName evidence="2">Proteasome assembly chaperone 1</fullName>
    </recommendedName>
</protein>
<comment type="caution">
    <text evidence="4">The sequence shown here is derived from an EMBL/GenBank/DDBJ whole genome shotgun (WGS) entry which is preliminary data.</text>
</comment>
<organism evidence="4 5">
    <name type="scientific">Candidula unifasciata</name>
    <dbReference type="NCBI Taxonomy" id="100452"/>
    <lineage>
        <taxon>Eukaryota</taxon>
        <taxon>Metazoa</taxon>
        <taxon>Spiralia</taxon>
        <taxon>Lophotrochozoa</taxon>
        <taxon>Mollusca</taxon>
        <taxon>Gastropoda</taxon>
        <taxon>Heterobranchia</taxon>
        <taxon>Euthyneura</taxon>
        <taxon>Panpulmonata</taxon>
        <taxon>Eupulmonata</taxon>
        <taxon>Stylommatophora</taxon>
        <taxon>Helicina</taxon>
        <taxon>Helicoidea</taxon>
        <taxon>Geomitridae</taxon>
        <taxon>Candidula</taxon>
    </lineage>
</organism>
<dbReference type="Pfam" id="PF16094">
    <property type="entry name" value="PAC1"/>
    <property type="match status" value="1"/>
</dbReference>
<reference evidence="4" key="1">
    <citation type="submission" date="2021-04" db="EMBL/GenBank/DDBJ databases">
        <authorList>
            <consortium name="Molecular Ecology Group"/>
        </authorList>
    </citation>
    <scope>NUCLEOTIDE SEQUENCE</scope>
</reference>
<gene>
    <name evidence="4" type="ORF">CUNI_LOCUS2984</name>
</gene>
<keyword evidence="3" id="KW-0143">Chaperone</keyword>
<proteinExistence type="inferred from homology"/>
<name>A0A8S3YT05_9EUPU</name>
<dbReference type="GO" id="GO:0005783">
    <property type="term" value="C:endoplasmic reticulum"/>
    <property type="evidence" value="ECO:0007669"/>
    <property type="project" value="InterPro"/>
</dbReference>
<evidence type="ECO:0000313" key="5">
    <source>
        <dbReference type="Proteomes" id="UP000678393"/>
    </source>
</evidence>
<dbReference type="EMBL" id="CAJHNH020000404">
    <property type="protein sequence ID" value="CAG5117426.1"/>
    <property type="molecule type" value="Genomic_DNA"/>
</dbReference>
<evidence type="ECO:0000256" key="3">
    <source>
        <dbReference type="ARBA" id="ARBA00023186"/>
    </source>
</evidence>
<dbReference type="PANTHER" id="PTHR15069:SF1">
    <property type="entry name" value="PROTEASOME ASSEMBLY CHAPERONE 1"/>
    <property type="match status" value="1"/>
</dbReference>
<evidence type="ECO:0000256" key="2">
    <source>
        <dbReference type="ARBA" id="ARBA00019180"/>
    </source>
</evidence>
<accession>A0A8S3YT05</accession>
<keyword evidence="5" id="KW-1185">Reference proteome</keyword>
<dbReference type="PANTHER" id="PTHR15069">
    <property type="entry name" value="PROTEASOME ASSEMBLY CHAPERONE 1"/>
    <property type="match status" value="1"/>
</dbReference>
<dbReference type="InterPro" id="IPR016565">
    <property type="entry name" value="Proteasome_assmbl_chp_1"/>
</dbReference>